<reference evidence="5 6" key="1">
    <citation type="submission" date="2018-04" db="EMBL/GenBank/DDBJ databases">
        <title>Genomic Encyclopedia of Archaeal and Bacterial Type Strains, Phase II (KMG-II): from individual species to whole genera.</title>
        <authorList>
            <person name="Goeker M."/>
        </authorList>
    </citation>
    <scope>NUCLEOTIDE SEQUENCE [LARGE SCALE GENOMIC DNA]</scope>
    <source>
        <strain evidence="5 6">DSM 25521</strain>
    </source>
</reference>
<name>A0A2T4ZGC4_9HYPH</name>
<evidence type="ECO:0000313" key="6">
    <source>
        <dbReference type="Proteomes" id="UP000241808"/>
    </source>
</evidence>
<keyword evidence="6" id="KW-1185">Reference proteome</keyword>
<proteinExistence type="inferred from homology"/>
<dbReference type="InterPro" id="IPR020904">
    <property type="entry name" value="Sc_DH/Rdtase_CS"/>
</dbReference>
<protein>
    <submittedName>
        <fullName evidence="5">Short-subunit dehydrogenase</fullName>
    </submittedName>
</protein>
<accession>A0A2T4ZGC4</accession>
<comment type="caution">
    <text evidence="5">The sequence shown here is derived from an EMBL/GenBank/DDBJ whole genome shotgun (WGS) entry which is preliminary data.</text>
</comment>
<dbReference type="InterPro" id="IPR002347">
    <property type="entry name" value="SDR_fam"/>
</dbReference>
<dbReference type="InterPro" id="IPR057326">
    <property type="entry name" value="KR_dom"/>
</dbReference>
<comment type="similarity">
    <text evidence="1 3">Belongs to the short-chain dehydrogenases/reductases (SDR) family.</text>
</comment>
<dbReference type="OrthoDB" id="9793825at2"/>
<dbReference type="PROSITE" id="PS00061">
    <property type="entry name" value="ADH_SHORT"/>
    <property type="match status" value="1"/>
</dbReference>
<dbReference type="PANTHER" id="PTHR43976">
    <property type="entry name" value="SHORT CHAIN DEHYDROGENASE"/>
    <property type="match status" value="1"/>
</dbReference>
<keyword evidence="2" id="KW-0560">Oxidoreductase</keyword>
<dbReference type="InterPro" id="IPR051911">
    <property type="entry name" value="SDR_oxidoreductase"/>
</dbReference>
<dbReference type="SUPFAM" id="SSF51735">
    <property type="entry name" value="NAD(P)-binding Rossmann-fold domains"/>
    <property type="match status" value="1"/>
</dbReference>
<organism evidence="5 6">
    <name type="scientific">Phreatobacter oligotrophus</name>
    <dbReference type="NCBI Taxonomy" id="1122261"/>
    <lineage>
        <taxon>Bacteria</taxon>
        <taxon>Pseudomonadati</taxon>
        <taxon>Pseudomonadota</taxon>
        <taxon>Alphaproteobacteria</taxon>
        <taxon>Hyphomicrobiales</taxon>
        <taxon>Phreatobacteraceae</taxon>
        <taxon>Phreatobacter</taxon>
    </lineage>
</organism>
<dbReference type="PANTHER" id="PTHR43976:SF16">
    <property type="entry name" value="SHORT-CHAIN DEHYDROGENASE_REDUCTASE FAMILY PROTEIN"/>
    <property type="match status" value="1"/>
</dbReference>
<dbReference type="AlphaFoldDB" id="A0A2T4ZGC4"/>
<evidence type="ECO:0000313" key="5">
    <source>
        <dbReference type="EMBL" id="PTM60981.1"/>
    </source>
</evidence>
<dbReference type="PRINTS" id="PR00080">
    <property type="entry name" value="SDRFAMILY"/>
</dbReference>
<dbReference type="GO" id="GO:0016491">
    <property type="term" value="F:oxidoreductase activity"/>
    <property type="evidence" value="ECO:0007669"/>
    <property type="project" value="UniProtKB-KW"/>
</dbReference>
<dbReference type="Pfam" id="PF00106">
    <property type="entry name" value="adh_short"/>
    <property type="match status" value="1"/>
</dbReference>
<evidence type="ECO:0000256" key="3">
    <source>
        <dbReference type="RuleBase" id="RU000363"/>
    </source>
</evidence>
<dbReference type="SMART" id="SM00822">
    <property type="entry name" value="PKS_KR"/>
    <property type="match status" value="1"/>
</dbReference>
<evidence type="ECO:0000256" key="1">
    <source>
        <dbReference type="ARBA" id="ARBA00006484"/>
    </source>
</evidence>
<dbReference type="Proteomes" id="UP000241808">
    <property type="component" value="Unassembled WGS sequence"/>
</dbReference>
<dbReference type="RefSeq" id="WP_108174909.1">
    <property type="nucleotide sequence ID" value="NZ_PZZL01000002.1"/>
</dbReference>
<dbReference type="InterPro" id="IPR036291">
    <property type="entry name" value="NAD(P)-bd_dom_sf"/>
</dbReference>
<dbReference type="PRINTS" id="PR00081">
    <property type="entry name" value="GDHRDH"/>
</dbReference>
<sequence>MADPLVILVTGASSGIGRATADLLQARGHRVYGTSRRPAAHDAPWSLVQLDVTDDASVAACIAAILSAEGRIDAVVNNAGLVMAGAVEDTSIDEARRTFETNVLGAIRVARAVLPAMRARGRGTIVNMGSLAGKVGMPFQGLYSASKFALEGLTEALRQEVAGQGITVSLVAPGDTATPVVDNRVRVAASADPASPYASDFTRVLAMYEKDERAGAPPAGVAALVADIVEGRKTGPRYTVGPLAQRVMVAARNIVPGAVFQWGMSLYFGLKR</sequence>
<dbReference type="Gene3D" id="3.40.50.720">
    <property type="entry name" value="NAD(P)-binding Rossmann-like Domain"/>
    <property type="match status" value="1"/>
</dbReference>
<evidence type="ECO:0000256" key="2">
    <source>
        <dbReference type="ARBA" id="ARBA00023002"/>
    </source>
</evidence>
<dbReference type="EMBL" id="PZZL01000002">
    <property type="protein sequence ID" value="PTM60981.1"/>
    <property type="molecule type" value="Genomic_DNA"/>
</dbReference>
<gene>
    <name evidence="5" type="ORF">C8P69_102366</name>
</gene>
<feature type="domain" description="Ketoreductase" evidence="4">
    <location>
        <begin position="5"/>
        <end position="176"/>
    </location>
</feature>
<dbReference type="CDD" id="cd05374">
    <property type="entry name" value="17beta-HSD-like_SDR_c"/>
    <property type="match status" value="1"/>
</dbReference>
<evidence type="ECO:0000259" key="4">
    <source>
        <dbReference type="SMART" id="SM00822"/>
    </source>
</evidence>